<comment type="catalytic activity">
    <reaction evidence="1 5 6">
        <text>[protein]-peptidylproline (omega=180) = [protein]-peptidylproline (omega=0)</text>
        <dbReference type="Rhea" id="RHEA:16237"/>
        <dbReference type="Rhea" id="RHEA-COMP:10747"/>
        <dbReference type="Rhea" id="RHEA-COMP:10748"/>
        <dbReference type="ChEBI" id="CHEBI:83833"/>
        <dbReference type="ChEBI" id="CHEBI:83834"/>
        <dbReference type="EC" id="5.2.1.8"/>
    </reaction>
</comment>
<evidence type="ECO:0000256" key="3">
    <source>
        <dbReference type="ARBA" id="ARBA00023110"/>
    </source>
</evidence>
<evidence type="ECO:0000256" key="4">
    <source>
        <dbReference type="ARBA" id="ARBA00023235"/>
    </source>
</evidence>
<comment type="caution">
    <text evidence="9">The sequence shown here is derived from an EMBL/GenBank/DDBJ whole genome shotgun (WGS) entry which is preliminary data.</text>
</comment>
<evidence type="ECO:0000256" key="5">
    <source>
        <dbReference type="PROSITE-ProRule" id="PRU00277"/>
    </source>
</evidence>
<dbReference type="PROSITE" id="PS50059">
    <property type="entry name" value="FKBP_PPIASE"/>
    <property type="match status" value="1"/>
</dbReference>
<evidence type="ECO:0000256" key="6">
    <source>
        <dbReference type="RuleBase" id="RU003915"/>
    </source>
</evidence>
<keyword evidence="3 5" id="KW-0697">Rotamase</keyword>
<accession>A0ABU7ICA0</accession>
<evidence type="ECO:0000313" key="10">
    <source>
        <dbReference type="Proteomes" id="UP001336835"/>
    </source>
</evidence>
<evidence type="ECO:0000313" key="9">
    <source>
        <dbReference type="EMBL" id="MEE1947115.1"/>
    </source>
</evidence>
<dbReference type="EMBL" id="JAZDQT010000003">
    <property type="protein sequence ID" value="MEE1947115.1"/>
    <property type="molecule type" value="Genomic_DNA"/>
</dbReference>
<evidence type="ECO:0000259" key="8">
    <source>
        <dbReference type="PROSITE" id="PS50059"/>
    </source>
</evidence>
<dbReference type="InterPro" id="IPR000774">
    <property type="entry name" value="PPIase_FKBP_N"/>
</dbReference>
<organism evidence="9 10">
    <name type="scientific">Pedobacter albus</name>
    <dbReference type="NCBI Taxonomy" id="3113905"/>
    <lineage>
        <taxon>Bacteria</taxon>
        <taxon>Pseudomonadati</taxon>
        <taxon>Bacteroidota</taxon>
        <taxon>Sphingobacteriia</taxon>
        <taxon>Sphingobacteriales</taxon>
        <taxon>Sphingobacteriaceae</taxon>
        <taxon>Pedobacter</taxon>
    </lineage>
</organism>
<feature type="signal peptide" evidence="7">
    <location>
        <begin position="1"/>
        <end position="19"/>
    </location>
</feature>
<dbReference type="PANTHER" id="PTHR43811">
    <property type="entry name" value="FKBP-TYPE PEPTIDYL-PROLYL CIS-TRANS ISOMERASE FKPA"/>
    <property type="match status" value="1"/>
</dbReference>
<dbReference type="Pfam" id="PF00254">
    <property type="entry name" value="FKBP_C"/>
    <property type="match status" value="1"/>
</dbReference>
<dbReference type="EC" id="5.2.1.8" evidence="6"/>
<evidence type="ECO:0000256" key="7">
    <source>
        <dbReference type="SAM" id="SignalP"/>
    </source>
</evidence>
<dbReference type="Gene3D" id="3.10.50.40">
    <property type="match status" value="1"/>
</dbReference>
<comment type="similarity">
    <text evidence="2 6">Belongs to the FKBP-type PPIase family.</text>
</comment>
<keyword evidence="10" id="KW-1185">Reference proteome</keyword>
<dbReference type="InterPro" id="IPR001179">
    <property type="entry name" value="PPIase_FKBP_dom"/>
</dbReference>
<dbReference type="RefSeq" id="WP_330109400.1">
    <property type="nucleotide sequence ID" value="NZ_JAZDQT010000003.1"/>
</dbReference>
<sequence>MKKIFIAALVATVGLSANAQTKGKAVPAKKPAATVKPIAKPTFKTNIDSASYALGLNVANNFKSGGASSLNYELFSKGLKDAFASANPSLTAEQCQQAVVRFFEEAGKEKYGATINEGKTFFAKNKTKAGVHTTASGLQYEVITQGTGSKPKATDRVTVHYKGTLLNGTQFDSSYDRGEPATFGLNQVISGWTEGLQLMPEGSKFRFFIPQNLAYGSRATGGIPPFSALIFEVELIKIEQ</sequence>
<keyword evidence="4 5" id="KW-0413">Isomerase</keyword>
<feature type="chain" id="PRO_5045215175" description="Peptidyl-prolyl cis-trans isomerase" evidence="7">
    <location>
        <begin position="20"/>
        <end position="240"/>
    </location>
</feature>
<evidence type="ECO:0000256" key="2">
    <source>
        <dbReference type="ARBA" id="ARBA00006577"/>
    </source>
</evidence>
<dbReference type="Gene3D" id="1.10.287.460">
    <property type="entry name" value="Peptidyl-prolyl cis-trans isomerase, FKBP-type, N-terminal domain"/>
    <property type="match status" value="1"/>
</dbReference>
<dbReference type="Pfam" id="PF01346">
    <property type="entry name" value="FKBP_N"/>
    <property type="match status" value="1"/>
</dbReference>
<feature type="domain" description="PPIase FKBP-type" evidence="8">
    <location>
        <begin position="154"/>
        <end position="239"/>
    </location>
</feature>
<reference evidence="9 10" key="1">
    <citation type="submission" date="2024-01" db="EMBL/GenBank/DDBJ databases">
        <title>Pedobacter sp. nov., isolated from fresh soil.</title>
        <authorList>
            <person name="Le N.T.T."/>
        </authorList>
    </citation>
    <scope>NUCLEOTIDE SEQUENCE [LARGE SCALE GENOMIC DNA]</scope>
    <source>
        <strain evidence="9 10">KR3-3</strain>
    </source>
</reference>
<evidence type="ECO:0000256" key="1">
    <source>
        <dbReference type="ARBA" id="ARBA00000971"/>
    </source>
</evidence>
<name>A0ABU7ICA0_9SPHI</name>
<dbReference type="SUPFAM" id="SSF54534">
    <property type="entry name" value="FKBP-like"/>
    <property type="match status" value="1"/>
</dbReference>
<dbReference type="PANTHER" id="PTHR43811:SF19">
    <property type="entry name" value="39 KDA FK506-BINDING NUCLEAR PROTEIN"/>
    <property type="match status" value="1"/>
</dbReference>
<gene>
    <name evidence="9" type="ORF">VRU48_18460</name>
</gene>
<dbReference type="GO" id="GO:0003755">
    <property type="term" value="F:peptidyl-prolyl cis-trans isomerase activity"/>
    <property type="evidence" value="ECO:0007669"/>
    <property type="project" value="UniProtKB-EC"/>
</dbReference>
<keyword evidence="7" id="KW-0732">Signal</keyword>
<protein>
    <recommendedName>
        <fullName evidence="6">Peptidyl-prolyl cis-trans isomerase</fullName>
        <ecNumber evidence="6">5.2.1.8</ecNumber>
    </recommendedName>
</protein>
<dbReference type="InterPro" id="IPR046357">
    <property type="entry name" value="PPIase_dom_sf"/>
</dbReference>
<proteinExistence type="inferred from homology"/>
<dbReference type="Proteomes" id="UP001336835">
    <property type="component" value="Unassembled WGS sequence"/>
</dbReference>
<dbReference type="InterPro" id="IPR036944">
    <property type="entry name" value="PPIase_FKBP_N_sf"/>
</dbReference>